<keyword evidence="2" id="KW-1185">Reference proteome</keyword>
<proteinExistence type="predicted"/>
<accession>A0ABQ7P5D1</accession>
<comment type="caution">
    <text evidence="1">The sequence shown here is derived from an EMBL/GenBank/DDBJ whole genome shotgun (WGS) entry which is preliminary data.</text>
</comment>
<name>A0ABQ7P5D1_9HYPO</name>
<gene>
    <name evidence="1" type="ORF">E4U57_004228</name>
</gene>
<organism evidence="1 2">
    <name type="scientific">Claviceps arundinis</name>
    <dbReference type="NCBI Taxonomy" id="1623583"/>
    <lineage>
        <taxon>Eukaryota</taxon>
        <taxon>Fungi</taxon>
        <taxon>Dikarya</taxon>
        <taxon>Ascomycota</taxon>
        <taxon>Pezizomycotina</taxon>
        <taxon>Sordariomycetes</taxon>
        <taxon>Hypocreomycetidae</taxon>
        <taxon>Hypocreales</taxon>
        <taxon>Clavicipitaceae</taxon>
        <taxon>Claviceps</taxon>
    </lineage>
</organism>
<dbReference type="EMBL" id="SRPR01000315">
    <property type="protein sequence ID" value="KAG5954659.1"/>
    <property type="molecule type" value="Genomic_DNA"/>
</dbReference>
<evidence type="ECO:0000313" key="2">
    <source>
        <dbReference type="Proteomes" id="UP000742024"/>
    </source>
</evidence>
<dbReference type="Proteomes" id="UP000742024">
    <property type="component" value="Unassembled WGS sequence"/>
</dbReference>
<reference evidence="1 2" key="1">
    <citation type="journal article" date="2020" name="bioRxiv">
        <title>Whole genome comparisons of ergot fungi reveals the divergence and evolution of species within the genus Claviceps are the result of varying mechanisms driving genome evolution and host range expansion.</title>
        <authorList>
            <person name="Wyka S.A."/>
            <person name="Mondo S.J."/>
            <person name="Liu M."/>
            <person name="Dettman J."/>
            <person name="Nalam V."/>
            <person name="Broders K.D."/>
        </authorList>
    </citation>
    <scope>NUCLEOTIDE SEQUENCE [LARGE SCALE GENOMIC DNA]</scope>
    <source>
        <strain evidence="1 2">LM583</strain>
    </source>
</reference>
<evidence type="ECO:0000313" key="1">
    <source>
        <dbReference type="EMBL" id="KAG5954659.1"/>
    </source>
</evidence>
<sequence length="98" mass="11040">MTVKVPVGISNAITAHQQEFQMQVNLERRCVFARTPIQLQDQTTSSYGFDSTPHARGRGHWGQVEIKTQSELDNVRHDIGIVETYLITQSQSSVNTEP</sequence>
<protein>
    <submittedName>
        <fullName evidence="1">Uncharacterized protein</fullName>
    </submittedName>
</protein>